<dbReference type="Proteomes" id="UP000885830">
    <property type="component" value="Unassembled WGS sequence"/>
</dbReference>
<protein>
    <submittedName>
        <fullName evidence="1">Radical SAM protein</fullName>
    </submittedName>
</protein>
<dbReference type="AlphaFoldDB" id="A0A7C5LZS5"/>
<comment type="caution">
    <text evidence="1">The sequence shown here is derived from an EMBL/GenBank/DDBJ whole genome shotgun (WGS) entry which is preliminary data.</text>
</comment>
<sequence>MNILSNPKLKAAKPALDPEKFQNPDITAKGEKRAHVAFERFKTLWFFTGSLCNIECVNCYIES</sequence>
<gene>
    <name evidence="1" type="ORF">ENJ42_03655</name>
</gene>
<accession>A0A7C5LZS5</accession>
<name>A0A7C5LZS5_9PROT</name>
<dbReference type="EMBL" id="DRMJ01000181">
    <property type="protein sequence ID" value="HHL42688.1"/>
    <property type="molecule type" value="Genomic_DNA"/>
</dbReference>
<reference evidence="1" key="1">
    <citation type="journal article" date="2020" name="mSystems">
        <title>Genome- and Community-Level Interaction Insights into Carbon Utilization and Element Cycling Functions of Hydrothermarchaeota in Hydrothermal Sediment.</title>
        <authorList>
            <person name="Zhou Z."/>
            <person name="Liu Y."/>
            <person name="Xu W."/>
            <person name="Pan J."/>
            <person name="Luo Z.H."/>
            <person name="Li M."/>
        </authorList>
    </citation>
    <scope>NUCLEOTIDE SEQUENCE [LARGE SCALE GENOMIC DNA]</scope>
    <source>
        <strain evidence="1">HyVt-485</strain>
    </source>
</reference>
<evidence type="ECO:0000313" key="1">
    <source>
        <dbReference type="EMBL" id="HHL42688.1"/>
    </source>
</evidence>
<proteinExistence type="predicted"/>
<feature type="non-terminal residue" evidence="1">
    <location>
        <position position="63"/>
    </location>
</feature>
<organism evidence="1">
    <name type="scientific">Hellea balneolensis</name>
    <dbReference type="NCBI Taxonomy" id="287478"/>
    <lineage>
        <taxon>Bacteria</taxon>
        <taxon>Pseudomonadati</taxon>
        <taxon>Pseudomonadota</taxon>
        <taxon>Alphaproteobacteria</taxon>
        <taxon>Maricaulales</taxon>
        <taxon>Robiginitomaculaceae</taxon>
        <taxon>Hellea</taxon>
    </lineage>
</organism>